<dbReference type="InterPro" id="IPR048254">
    <property type="entry name" value="CDP_ALCOHOL_P_TRANSF_CS"/>
</dbReference>
<evidence type="ECO:0000256" key="1">
    <source>
        <dbReference type="ARBA" id="ARBA00000287"/>
    </source>
</evidence>
<comment type="catalytic activity">
    <reaction evidence="1">
        <text>a CDP-1,2-diacyl-sn-glycerol + L-serine = a 1,2-diacyl-sn-glycero-3-phospho-L-serine + CMP + H(+)</text>
        <dbReference type="Rhea" id="RHEA:16913"/>
        <dbReference type="ChEBI" id="CHEBI:15378"/>
        <dbReference type="ChEBI" id="CHEBI:33384"/>
        <dbReference type="ChEBI" id="CHEBI:57262"/>
        <dbReference type="ChEBI" id="CHEBI:58332"/>
        <dbReference type="ChEBI" id="CHEBI:60377"/>
        <dbReference type="EC" id="2.7.8.8"/>
    </reaction>
</comment>
<feature type="transmembrane region" description="Helical" evidence="15">
    <location>
        <begin position="35"/>
        <end position="55"/>
    </location>
</feature>
<evidence type="ECO:0000256" key="4">
    <source>
        <dbReference type="ARBA" id="ARBA00013174"/>
    </source>
</evidence>
<evidence type="ECO:0000256" key="13">
    <source>
        <dbReference type="ARBA" id="ARBA00023264"/>
    </source>
</evidence>
<evidence type="ECO:0000313" key="16">
    <source>
        <dbReference type="EMBL" id="SUZ86770.1"/>
    </source>
</evidence>
<protein>
    <recommendedName>
        <fullName evidence="5">CDP-diacylglycerol--serine O-phosphatidyltransferase</fullName>
        <ecNumber evidence="4">2.7.8.8</ecNumber>
    </recommendedName>
    <alternativeName>
        <fullName evidence="14">Phosphatidylserine synthase</fullName>
    </alternativeName>
</protein>
<evidence type="ECO:0000256" key="11">
    <source>
        <dbReference type="ARBA" id="ARBA00023136"/>
    </source>
</evidence>
<dbReference type="PANTHER" id="PTHR14269:SF61">
    <property type="entry name" value="CDP-DIACYLGLYCEROL--SERINE O-PHOSPHATIDYLTRANSFERASE"/>
    <property type="match status" value="1"/>
</dbReference>
<feature type="transmembrane region" description="Helical" evidence="15">
    <location>
        <begin position="110"/>
        <end position="133"/>
    </location>
</feature>
<accession>A0A381R5G6</accession>
<evidence type="ECO:0000256" key="5">
    <source>
        <dbReference type="ARBA" id="ARBA00017171"/>
    </source>
</evidence>
<reference evidence="16" key="1">
    <citation type="submission" date="2018-05" db="EMBL/GenBank/DDBJ databases">
        <authorList>
            <person name="Lanie J.A."/>
            <person name="Ng W.-L."/>
            <person name="Kazmierczak K.M."/>
            <person name="Andrzejewski T.M."/>
            <person name="Davidsen T.M."/>
            <person name="Wayne K.J."/>
            <person name="Tettelin H."/>
            <person name="Glass J.I."/>
            <person name="Rusch D."/>
            <person name="Podicherti R."/>
            <person name="Tsui H.-C.T."/>
            <person name="Winkler M.E."/>
        </authorList>
    </citation>
    <scope>NUCLEOTIDE SEQUENCE</scope>
</reference>
<dbReference type="PROSITE" id="PS00379">
    <property type="entry name" value="CDP_ALCOHOL_P_TRANSF"/>
    <property type="match status" value="1"/>
</dbReference>
<dbReference type="Gene3D" id="1.20.120.1760">
    <property type="match status" value="1"/>
</dbReference>
<dbReference type="AlphaFoldDB" id="A0A381R5G6"/>
<keyword evidence="10" id="KW-0443">Lipid metabolism</keyword>
<dbReference type="Pfam" id="PF01066">
    <property type="entry name" value="CDP-OH_P_transf"/>
    <property type="match status" value="1"/>
</dbReference>
<dbReference type="InterPro" id="IPR004533">
    <property type="entry name" value="CDP-diaglyc--ser_O-PTrfase"/>
</dbReference>
<evidence type="ECO:0000256" key="12">
    <source>
        <dbReference type="ARBA" id="ARBA00023209"/>
    </source>
</evidence>
<organism evidence="16">
    <name type="scientific">marine metagenome</name>
    <dbReference type="NCBI Taxonomy" id="408172"/>
    <lineage>
        <taxon>unclassified sequences</taxon>
        <taxon>metagenomes</taxon>
        <taxon>ecological metagenomes</taxon>
    </lineage>
</organism>
<keyword evidence="12" id="KW-0594">Phospholipid biosynthesis</keyword>
<comment type="subcellular location">
    <subcellularLocation>
        <location evidence="2">Endomembrane system</location>
        <topology evidence="2">Multi-pass membrane protein</topology>
    </subcellularLocation>
</comment>
<keyword evidence="7" id="KW-0808">Transferase</keyword>
<keyword evidence="13" id="KW-1208">Phospholipid metabolism</keyword>
<name>A0A381R5G6_9ZZZZ</name>
<feature type="transmembrane region" description="Helical" evidence="15">
    <location>
        <begin position="216"/>
        <end position="234"/>
    </location>
</feature>
<dbReference type="EMBL" id="UINC01001698">
    <property type="protein sequence ID" value="SUZ86770.1"/>
    <property type="molecule type" value="Genomic_DNA"/>
</dbReference>
<evidence type="ECO:0000256" key="15">
    <source>
        <dbReference type="SAM" id="Phobius"/>
    </source>
</evidence>
<keyword evidence="8 15" id="KW-0812">Transmembrane</keyword>
<feature type="transmembrane region" description="Helical" evidence="15">
    <location>
        <begin position="240"/>
        <end position="258"/>
    </location>
</feature>
<sequence>MSSEDQELESENILPIDEHEEIVSEGGKQVRRRGIYLLPNLLTLGTLFAGFYAVIAGMSGNFGEAGWAILIAGICDGFDGRIARLTNTQSAFGAEFDSLSDMVSFGMAPALIMFSWAFASLGQVGWAASFIYMSCAALRLARFNVQLGTVDKRFFLGLQSPLAAGLVTFVPWVGYEYGVEITPMISYLSAILTILAGLLMISNYRYFSFKEMHFEGTVPYVVFICAVVLLVIVAQNPHEILLFMCTIYAVSGPAGWLYRTQFKKKETDNDTSGSI</sequence>
<evidence type="ECO:0000256" key="7">
    <source>
        <dbReference type="ARBA" id="ARBA00022679"/>
    </source>
</evidence>
<dbReference type="GO" id="GO:0003882">
    <property type="term" value="F:CDP-diacylglycerol-serine O-phosphatidyltransferase activity"/>
    <property type="evidence" value="ECO:0007669"/>
    <property type="project" value="UniProtKB-EC"/>
</dbReference>
<comment type="similarity">
    <text evidence="3">Belongs to the CDP-alcohol phosphatidyltransferase class-I family.</text>
</comment>
<dbReference type="InterPro" id="IPR000462">
    <property type="entry name" value="CDP-OH_P_trans"/>
</dbReference>
<evidence type="ECO:0000256" key="2">
    <source>
        <dbReference type="ARBA" id="ARBA00004127"/>
    </source>
</evidence>
<dbReference type="GO" id="GO:0016020">
    <property type="term" value="C:membrane"/>
    <property type="evidence" value="ECO:0007669"/>
    <property type="project" value="InterPro"/>
</dbReference>
<evidence type="ECO:0000256" key="10">
    <source>
        <dbReference type="ARBA" id="ARBA00023098"/>
    </source>
</evidence>
<dbReference type="GO" id="GO:0008654">
    <property type="term" value="P:phospholipid biosynthetic process"/>
    <property type="evidence" value="ECO:0007669"/>
    <property type="project" value="UniProtKB-KW"/>
</dbReference>
<keyword evidence="6" id="KW-0444">Lipid biosynthesis</keyword>
<dbReference type="InterPro" id="IPR050324">
    <property type="entry name" value="CDP-alcohol_PTase-I"/>
</dbReference>
<evidence type="ECO:0000256" key="6">
    <source>
        <dbReference type="ARBA" id="ARBA00022516"/>
    </source>
</evidence>
<proteinExistence type="inferred from homology"/>
<dbReference type="PANTHER" id="PTHR14269">
    <property type="entry name" value="CDP-DIACYLGLYCEROL--GLYCEROL-3-PHOSPHATE 3-PHOSPHATIDYLTRANSFERASE-RELATED"/>
    <property type="match status" value="1"/>
</dbReference>
<dbReference type="InterPro" id="IPR043130">
    <property type="entry name" value="CDP-OH_PTrfase_TM_dom"/>
</dbReference>
<evidence type="ECO:0000256" key="14">
    <source>
        <dbReference type="ARBA" id="ARBA00032361"/>
    </source>
</evidence>
<evidence type="ECO:0000256" key="3">
    <source>
        <dbReference type="ARBA" id="ARBA00010441"/>
    </source>
</evidence>
<evidence type="ECO:0000256" key="9">
    <source>
        <dbReference type="ARBA" id="ARBA00022989"/>
    </source>
</evidence>
<keyword evidence="11 15" id="KW-0472">Membrane</keyword>
<feature type="transmembrane region" description="Helical" evidence="15">
    <location>
        <begin position="185"/>
        <end position="204"/>
    </location>
</feature>
<keyword evidence="9 15" id="KW-1133">Transmembrane helix</keyword>
<feature type="transmembrane region" description="Helical" evidence="15">
    <location>
        <begin position="154"/>
        <end position="173"/>
    </location>
</feature>
<evidence type="ECO:0000256" key="8">
    <source>
        <dbReference type="ARBA" id="ARBA00022692"/>
    </source>
</evidence>
<gene>
    <name evidence="16" type="ORF">METZ01_LOCUS39624</name>
</gene>
<dbReference type="EC" id="2.7.8.8" evidence="4"/>
<dbReference type="GO" id="GO:0012505">
    <property type="term" value="C:endomembrane system"/>
    <property type="evidence" value="ECO:0007669"/>
    <property type="project" value="UniProtKB-SubCell"/>
</dbReference>
<dbReference type="NCBIfam" id="TIGR00473">
    <property type="entry name" value="pssA"/>
    <property type="match status" value="1"/>
</dbReference>